<name>A0A811V0H7_CERCA</name>
<gene>
    <name evidence="1" type="ORF">CCAP1982_LOCUS12483</name>
</gene>
<sequence length="77" mass="8100">MSVGYVIAVAVVRGIATKQALGNTLVELCCCVVALLCYASRSVDDMASDTDTTLLCYAVYAVGKVPMKSAESSFQVE</sequence>
<protein>
    <submittedName>
        <fullName evidence="1">(Mediterranean fruit fly) hypothetical protein</fullName>
    </submittedName>
</protein>
<evidence type="ECO:0000313" key="1">
    <source>
        <dbReference type="EMBL" id="CAD7004058.1"/>
    </source>
</evidence>
<comment type="caution">
    <text evidence="1">The sequence shown here is derived from an EMBL/GenBank/DDBJ whole genome shotgun (WGS) entry which is preliminary data.</text>
</comment>
<evidence type="ECO:0000313" key="2">
    <source>
        <dbReference type="Proteomes" id="UP000606786"/>
    </source>
</evidence>
<dbReference type="AlphaFoldDB" id="A0A811V0H7"/>
<proteinExistence type="predicted"/>
<dbReference type="Proteomes" id="UP000606786">
    <property type="component" value="Unassembled WGS sequence"/>
</dbReference>
<reference evidence="1" key="1">
    <citation type="submission" date="2020-11" db="EMBL/GenBank/DDBJ databases">
        <authorList>
            <person name="Whitehead M."/>
        </authorList>
    </citation>
    <scope>NUCLEOTIDE SEQUENCE</scope>
    <source>
        <strain evidence="1">EGII</strain>
    </source>
</reference>
<dbReference type="EMBL" id="CAJHJT010000034">
    <property type="protein sequence ID" value="CAD7004058.1"/>
    <property type="molecule type" value="Genomic_DNA"/>
</dbReference>
<organism evidence="1 2">
    <name type="scientific">Ceratitis capitata</name>
    <name type="common">Mediterranean fruit fly</name>
    <name type="synonym">Tephritis capitata</name>
    <dbReference type="NCBI Taxonomy" id="7213"/>
    <lineage>
        <taxon>Eukaryota</taxon>
        <taxon>Metazoa</taxon>
        <taxon>Ecdysozoa</taxon>
        <taxon>Arthropoda</taxon>
        <taxon>Hexapoda</taxon>
        <taxon>Insecta</taxon>
        <taxon>Pterygota</taxon>
        <taxon>Neoptera</taxon>
        <taxon>Endopterygota</taxon>
        <taxon>Diptera</taxon>
        <taxon>Brachycera</taxon>
        <taxon>Muscomorpha</taxon>
        <taxon>Tephritoidea</taxon>
        <taxon>Tephritidae</taxon>
        <taxon>Ceratitis</taxon>
        <taxon>Ceratitis</taxon>
    </lineage>
</organism>
<accession>A0A811V0H7</accession>
<keyword evidence="2" id="KW-1185">Reference proteome</keyword>